<evidence type="ECO:0000313" key="3">
    <source>
        <dbReference type="Proteomes" id="UP000594260"/>
    </source>
</evidence>
<accession>A0A7M7KVY7</accession>
<evidence type="ECO:0000313" key="2">
    <source>
        <dbReference type="EnsemblMetazoa" id="XP_022671544"/>
    </source>
</evidence>
<keyword evidence="3" id="KW-1185">Reference proteome</keyword>
<feature type="compositionally biased region" description="Basic and acidic residues" evidence="1">
    <location>
        <begin position="282"/>
        <end position="296"/>
    </location>
</feature>
<reference evidence="2" key="1">
    <citation type="submission" date="2021-01" db="UniProtKB">
        <authorList>
            <consortium name="EnsemblMetazoa"/>
        </authorList>
    </citation>
    <scope>IDENTIFICATION</scope>
</reference>
<proteinExistence type="predicted"/>
<dbReference type="AlphaFoldDB" id="A0A7M7KVY7"/>
<feature type="compositionally biased region" description="Polar residues" evidence="1">
    <location>
        <begin position="307"/>
        <end position="316"/>
    </location>
</feature>
<sequence>MTRSSNGVSERGQWILSNALALLSDNPPIVVPPQKYGLHDVAIYNKKINDVVTNKMLEVGYKIDAVFRWDEEYEEFKGAIERLPWDTLSQTAFEESLRRACQAAEDLKIVADKVSSSSEDENWEDVDTSISSFGSISIASASSKGSDRSAILSNAKRSMLNQMKESAKKKLQRISRLGDTVAAAKKTQGCTPLKKPPQSANSSTNGNNTSSHAGEGEHQGRALKRQASTSAHPERQAKKTRAPSVDKAGFARSQNSRVQLVKERKEIQEKERIEMIEAKIQQKELQGRDKVSREQKPTIAAAGRKVSATNSSTIQSKAPAEKGTSTKPAPIRKASITNKPVMAPPKVTRSALTQEASVVAKKNSLFAKPAVPVVAVKSTVPKIAKNASPLRLKNIERPPAPVNGGDIKASSTKTMQDKAKDGLRHGDLAKQAIFQSMLVAGDQDVHCANSTFLPGVEAMPNFDASLALTASPVGETFVIGAKGGISAASNNTTFVSKPGLMPSPVMNRQGPVNLDTSTFIDSFNESYRDYGLEDLCSDSDNTDDENKPNKRVPKWADMRSKRFKSRITRQKVLGQAIEKYGLTTIYMPASVNLENIFQTTSNRFLRHNTSSGVWNETHDFIKD</sequence>
<dbReference type="GeneID" id="111254688"/>
<organism evidence="2 3">
    <name type="scientific">Varroa destructor</name>
    <name type="common">Honeybee mite</name>
    <dbReference type="NCBI Taxonomy" id="109461"/>
    <lineage>
        <taxon>Eukaryota</taxon>
        <taxon>Metazoa</taxon>
        <taxon>Ecdysozoa</taxon>
        <taxon>Arthropoda</taxon>
        <taxon>Chelicerata</taxon>
        <taxon>Arachnida</taxon>
        <taxon>Acari</taxon>
        <taxon>Parasitiformes</taxon>
        <taxon>Mesostigmata</taxon>
        <taxon>Gamasina</taxon>
        <taxon>Dermanyssoidea</taxon>
        <taxon>Varroidae</taxon>
        <taxon>Varroa</taxon>
    </lineage>
</organism>
<name>A0A7M7KVY7_VARDE</name>
<feature type="region of interest" description="Disordered" evidence="1">
    <location>
        <begin position="282"/>
        <end position="335"/>
    </location>
</feature>
<evidence type="ECO:0000256" key="1">
    <source>
        <dbReference type="SAM" id="MobiDB-lite"/>
    </source>
</evidence>
<feature type="region of interest" description="Disordered" evidence="1">
    <location>
        <begin position="394"/>
        <end position="413"/>
    </location>
</feature>
<dbReference type="RefSeq" id="XP_022671544.1">
    <property type="nucleotide sequence ID" value="XM_022815809.1"/>
</dbReference>
<dbReference type="EnsemblMetazoa" id="XM_022815809">
    <property type="protein sequence ID" value="XP_022671544"/>
    <property type="gene ID" value="LOC111254688"/>
</dbReference>
<dbReference type="Proteomes" id="UP000594260">
    <property type="component" value="Unplaced"/>
</dbReference>
<evidence type="ECO:0008006" key="4">
    <source>
        <dbReference type="Google" id="ProtNLM"/>
    </source>
</evidence>
<feature type="compositionally biased region" description="Low complexity" evidence="1">
    <location>
        <begin position="199"/>
        <end position="213"/>
    </location>
</feature>
<protein>
    <recommendedName>
        <fullName evidence="4">Inner centromere protein ARK-binding domain-containing protein</fullName>
    </recommendedName>
</protein>
<feature type="region of interest" description="Disordered" evidence="1">
    <location>
        <begin position="182"/>
        <end position="263"/>
    </location>
</feature>